<evidence type="ECO:0000259" key="2">
    <source>
        <dbReference type="Pfam" id="PF04773"/>
    </source>
</evidence>
<protein>
    <submittedName>
        <fullName evidence="4">FecR domain-containing protein</fullName>
    </submittedName>
</protein>
<dbReference type="RefSeq" id="WP_275107736.1">
    <property type="nucleotide sequence ID" value="NZ_JAKJSC010000001.1"/>
</dbReference>
<dbReference type="InterPro" id="IPR006860">
    <property type="entry name" value="FecR"/>
</dbReference>
<keyword evidence="1" id="KW-0812">Transmembrane</keyword>
<accession>A0ABT5VLU3</accession>
<gene>
    <name evidence="4" type="ORF">L3049_00140</name>
</gene>
<proteinExistence type="predicted"/>
<dbReference type="InterPro" id="IPR012373">
    <property type="entry name" value="Ferrdict_sens_TM"/>
</dbReference>
<feature type="domain" description="Protein FecR C-terminal" evidence="3">
    <location>
        <begin position="253"/>
        <end position="320"/>
    </location>
</feature>
<dbReference type="Pfam" id="PF16344">
    <property type="entry name" value="FecR_C"/>
    <property type="match status" value="1"/>
</dbReference>
<keyword evidence="1" id="KW-0472">Membrane</keyword>
<dbReference type="InterPro" id="IPR032508">
    <property type="entry name" value="FecR_C"/>
</dbReference>
<evidence type="ECO:0000313" key="4">
    <source>
        <dbReference type="EMBL" id="MDE5416394.1"/>
    </source>
</evidence>
<dbReference type="Gene3D" id="3.55.50.30">
    <property type="match status" value="1"/>
</dbReference>
<feature type="domain" description="FecR protein" evidence="2">
    <location>
        <begin position="124"/>
        <end position="209"/>
    </location>
</feature>
<dbReference type="PANTHER" id="PTHR30273">
    <property type="entry name" value="PERIPLASMIC SIGNAL SENSOR AND SIGMA FACTOR ACTIVATOR FECR-RELATED"/>
    <property type="match status" value="1"/>
</dbReference>
<evidence type="ECO:0000256" key="1">
    <source>
        <dbReference type="SAM" id="Phobius"/>
    </source>
</evidence>
<feature type="transmembrane region" description="Helical" evidence="1">
    <location>
        <begin position="87"/>
        <end position="106"/>
    </location>
</feature>
<dbReference type="EMBL" id="JAKJSC010000001">
    <property type="protein sequence ID" value="MDE5416394.1"/>
    <property type="molecule type" value="Genomic_DNA"/>
</dbReference>
<name>A0ABT5VLU3_9BACT</name>
<keyword evidence="5" id="KW-1185">Reference proteome</keyword>
<reference evidence="4 5" key="1">
    <citation type="submission" date="2022-01" db="EMBL/GenBank/DDBJ databases">
        <title>Labilibaculum sp. nov, a marine bacterium isolated from Antarctica.</title>
        <authorList>
            <person name="Dai W."/>
        </authorList>
    </citation>
    <scope>NUCLEOTIDE SEQUENCE [LARGE SCALE GENOMIC DNA]</scope>
    <source>
        <strain evidence="4 5">DW002</strain>
    </source>
</reference>
<dbReference type="Proteomes" id="UP001528920">
    <property type="component" value="Unassembled WGS sequence"/>
</dbReference>
<keyword evidence="1" id="KW-1133">Transmembrane helix</keyword>
<dbReference type="Pfam" id="PF04773">
    <property type="entry name" value="FecR"/>
    <property type="match status" value="1"/>
</dbReference>
<dbReference type="PANTHER" id="PTHR30273:SF2">
    <property type="entry name" value="PROTEIN FECR"/>
    <property type="match status" value="1"/>
</dbReference>
<comment type="caution">
    <text evidence="4">The sequence shown here is derived from an EMBL/GenBank/DDBJ whole genome shotgun (WGS) entry which is preliminary data.</text>
</comment>
<evidence type="ECO:0000259" key="3">
    <source>
        <dbReference type="Pfam" id="PF16344"/>
    </source>
</evidence>
<dbReference type="Gene3D" id="2.60.120.1440">
    <property type="match status" value="1"/>
</dbReference>
<sequence>MKNNNQHIDEQLLVAILEERATGQDKLNFQNWIDATPENEEIFQKMLKIWKSSKEIEVFQRIDEAADWKMIKAKSGKSRKLNTTKLVMRYAATVLVLISLSLVYLYQTTPGFGKYAQSHAIMQKEQILLADGTEVFLNKKSKIIYPKYFNSKIRNVELEGEAYFQVKRNPNKPFIIKSGDAIIEVLGTSFNVNNRTDGTTIVSVNSGKVSLKNQNTGELVYLTKGEKGIIQKQELSESVNKEFNYKSWKTGVLVFKETPMKKVFADLEQHYGVKITNKSLKIDTLTYTNTFTNAKLDKVIEELKIGLKVHVSQKGNHLIISDENN</sequence>
<dbReference type="PIRSF" id="PIRSF018266">
    <property type="entry name" value="FecR"/>
    <property type="match status" value="1"/>
</dbReference>
<organism evidence="4 5">
    <name type="scientific">Paralabilibaculum antarcticum</name>
    <dbReference type="NCBI Taxonomy" id="2912572"/>
    <lineage>
        <taxon>Bacteria</taxon>
        <taxon>Pseudomonadati</taxon>
        <taxon>Bacteroidota</taxon>
        <taxon>Bacteroidia</taxon>
        <taxon>Marinilabiliales</taxon>
        <taxon>Marinifilaceae</taxon>
        <taxon>Paralabilibaculum</taxon>
    </lineage>
</organism>
<evidence type="ECO:0000313" key="5">
    <source>
        <dbReference type="Proteomes" id="UP001528920"/>
    </source>
</evidence>